<dbReference type="EMBL" id="MAJZ01000026">
    <property type="protein sequence ID" value="OCH78713.1"/>
    <property type="molecule type" value="Genomic_DNA"/>
</dbReference>
<dbReference type="AlphaFoldDB" id="A0A1B9R349"/>
<sequence>LTKKSIQNSYGPLYLFLGTPMCRKDRNTAAVFLFFCLYLGGVHASNDIKDFKTGNWNMQGASGDAGSRWTNEVKRMVTSYGIEVLSLQESGHVPNIREIEALPTPGSRLGLPLDGGVFVQGILTEHVWNITNRTGVIRRYIYHIDHDTGANRVNVAIVSATRASRVILIPPSQSYPAVRPILGVQVGGVYFFSIHASASGGSDAVGIIRRIRQYFIDNSLQTAQFIILGDYNVEPDVLRTRIA</sequence>
<dbReference type="SUPFAM" id="SSF56219">
    <property type="entry name" value="DNase I-like"/>
    <property type="match status" value="1"/>
</dbReference>
<protein>
    <recommendedName>
        <fullName evidence="1">Endonuclease/exonuclease/phosphatase domain-containing protein</fullName>
    </recommendedName>
</protein>
<reference evidence="3" key="1">
    <citation type="submission" date="2016-06" db="EMBL/GenBank/DDBJ databases">
        <authorList>
            <person name="Hehemann J.-H."/>
            <person name="Arevalo P."/>
            <person name="Datta M.S."/>
            <person name="Polz M.F."/>
        </authorList>
    </citation>
    <scope>NUCLEOTIDE SEQUENCE [LARGE SCALE GENOMIC DNA]</scope>
    <source>
        <strain evidence="3">9CSC122</strain>
    </source>
</reference>
<comment type="caution">
    <text evidence="2">The sequence shown here is derived from an EMBL/GenBank/DDBJ whole genome shotgun (WGS) entry which is preliminary data.</text>
</comment>
<organism evidence="2 3">
    <name type="scientific">Vibrio genomosp. F10</name>
    <dbReference type="NCBI Taxonomy" id="723171"/>
    <lineage>
        <taxon>Bacteria</taxon>
        <taxon>Pseudomonadati</taxon>
        <taxon>Pseudomonadota</taxon>
        <taxon>Gammaproteobacteria</taxon>
        <taxon>Vibrionales</taxon>
        <taxon>Vibrionaceae</taxon>
        <taxon>Vibrio</taxon>
    </lineage>
</organism>
<accession>A0A1B9R349</accession>
<dbReference type="GO" id="GO:0003824">
    <property type="term" value="F:catalytic activity"/>
    <property type="evidence" value="ECO:0007669"/>
    <property type="project" value="InterPro"/>
</dbReference>
<dbReference type="InterPro" id="IPR005135">
    <property type="entry name" value="Endo/exonuclease/phosphatase"/>
</dbReference>
<evidence type="ECO:0000313" key="3">
    <source>
        <dbReference type="Proteomes" id="UP000093173"/>
    </source>
</evidence>
<name>A0A1B9R349_9VIBR</name>
<dbReference type="Gene3D" id="3.60.10.10">
    <property type="entry name" value="Endonuclease/exonuclease/phosphatase"/>
    <property type="match status" value="1"/>
</dbReference>
<feature type="non-terminal residue" evidence="2">
    <location>
        <position position="243"/>
    </location>
</feature>
<feature type="non-terminal residue" evidence="2">
    <location>
        <position position="1"/>
    </location>
</feature>
<dbReference type="Pfam" id="PF03372">
    <property type="entry name" value="Exo_endo_phos"/>
    <property type="match status" value="1"/>
</dbReference>
<dbReference type="Proteomes" id="UP000093173">
    <property type="component" value="Unassembled WGS sequence"/>
</dbReference>
<evidence type="ECO:0000313" key="2">
    <source>
        <dbReference type="EMBL" id="OCH78713.1"/>
    </source>
</evidence>
<dbReference type="RefSeq" id="WP_065576209.1">
    <property type="nucleotide sequence ID" value="NZ_MAJZ01000026.1"/>
</dbReference>
<gene>
    <name evidence="2" type="ORF">A6E14_16840</name>
</gene>
<keyword evidence="3" id="KW-1185">Reference proteome</keyword>
<proteinExistence type="predicted"/>
<dbReference type="InterPro" id="IPR036691">
    <property type="entry name" value="Endo/exonu/phosph_ase_sf"/>
</dbReference>
<feature type="domain" description="Endonuclease/exonuclease/phosphatase" evidence="1">
    <location>
        <begin position="55"/>
        <end position="236"/>
    </location>
</feature>
<evidence type="ECO:0000259" key="1">
    <source>
        <dbReference type="Pfam" id="PF03372"/>
    </source>
</evidence>